<dbReference type="AlphaFoldDB" id="A0A2P6RXX7"/>
<comment type="caution">
    <text evidence="1">The sequence shown here is derived from an EMBL/GenBank/DDBJ whole genome shotgun (WGS) entry which is preliminary data.</text>
</comment>
<name>A0A2P6RXX7_ROSCH</name>
<sequence length="55" mass="6125">MDLLLEIHSLTISWNLLQGMKPCFMQGNLLQFSSSLHVLMMPLSLITSPPLTVLA</sequence>
<dbReference type="Proteomes" id="UP000238479">
    <property type="component" value="Chromosome 2"/>
</dbReference>
<organism evidence="1 2">
    <name type="scientific">Rosa chinensis</name>
    <name type="common">China rose</name>
    <dbReference type="NCBI Taxonomy" id="74649"/>
    <lineage>
        <taxon>Eukaryota</taxon>
        <taxon>Viridiplantae</taxon>
        <taxon>Streptophyta</taxon>
        <taxon>Embryophyta</taxon>
        <taxon>Tracheophyta</taxon>
        <taxon>Spermatophyta</taxon>
        <taxon>Magnoliopsida</taxon>
        <taxon>eudicotyledons</taxon>
        <taxon>Gunneridae</taxon>
        <taxon>Pentapetalae</taxon>
        <taxon>rosids</taxon>
        <taxon>fabids</taxon>
        <taxon>Rosales</taxon>
        <taxon>Rosaceae</taxon>
        <taxon>Rosoideae</taxon>
        <taxon>Rosoideae incertae sedis</taxon>
        <taxon>Rosa</taxon>
    </lineage>
</organism>
<proteinExistence type="predicted"/>
<evidence type="ECO:0000313" key="1">
    <source>
        <dbReference type="EMBL" id="PRQ51281.1"/>
    </source>
</evidence>
<reference evidence="1 2" key="1">
    <citation type="journal article" date="2018" name="Nat. Genet.">
        <title>The Rosa genome provides new insights in the design of modern roses.</title>
        <authorList>
            <person name="Bendahmane M."/>
        </authorList>
    </citation>
    <scope>NUCLEOTIDE SEQUENCE [LARGE SCALE GENOMIC DNA]</scope>
    <source>
        <strain evidence="2">cv. Old Blush</strain>
    </source>
</reference>
<dbReference type="Gramene" id="PRQ51281">
    <property type="protein sequence ID" value="PRQ51281"/>
    <property type="gene ID" value="RchiOBHm_Chr2g0142671"/>
</dbReference>
<gene>
    <name evidence="1" type="ORF">RchiOBHm_Chr2g0142671</name>
</gene>
<protein>
    <submittedName>
        <fullName evidence="1">Uncharacterized protein</fullName>
    </submittedName>
</protein>
<evidence type="ECO:0000313" key="2">
    <source>
        <dbReference type="Proteomes" id="UP000238479"/>
    </source>
</evidence>
<dbReference type="EMBL" id="PDCK01000040">
    <property type="protein sequence ID" value="PRQ51281.1"/>
    <property type="molecule type" value="Genomic_DNA"/>
</dbReference>
<keyword evidence="2" id="KW-1185">Reference proteome</keyword>
<accession>A0A2P6RXX7</accession>